<gene>
    <name evidence="1" type="ORF">FQN60_000157</name>
</gene>
<organism evidence="1 2">
    <name type="scientific">Etheostoma spectabile</name>
    <name type="common">orangethroat darter</name>
    <dbReference type="NCBI Taxonomy" id="54343"/>
    <lineage>
        <taxon>Eukaryota</taxon>
        <taxon>Metazoa</taxon>
        <taxon>Chordata</taxon>
        <taxon>Craniata</taxon>
        <taxon>Vertebrata</taxon>
        <taxon>Euteleostomi</taxon>
        <taxon>Actinopterygii</taxon>
        <taxon>Neopterygii</taxon>
        <taxon>Teleostei</taxon>
        <taxon>Neoteleostei</taxon>
        <taxon>Acanthomorphata</taxon>
        <taxon>Eupercaria</taxon>
        <taxon>Perciformes</taxon>
        <taxon>Percoidei</taxon>
        <taxon>Percidae</taxon>
        <taxon>Etheostomatinae</taxon>
        <taxon>Etheostoma</taxon>
    </lineage>
</organism>
<comment type="caution">
    <text evidence="1">The sequence shown here is derived from an EMBL/GenBank/DDBJ whole genome shotgun (WGS) entry which is preliminary data.</text>
</comment>
<reference evidence="1 2" key="1">
    <citation type="submission" date="2019-08" db="EMBL/GenBank/DDBJ databases">
        <title>A chromosome-level genome assembly, high-density linkage maps, and genome scans reveal the genomic architecture of hybrid incompatibilities underlying speciation via character displacement in darters (Percidae: Etheostominae).</title>
        <authorList>
            <person name="Moran R.L."/>
            <person name="Catchen J.M."/>
            <person name="Fuller R.C."/>
        </authorList>
    </citation>
    <scope>NUCLEOTIDE SEQUENCE [LARGE SCALE GENOMIC DNA]</scope>
    <source>
        <strain evidence="1">EspeVRDwgs_2016</strain>
        <tissue evidence="1">Muscle</tissue>
    </source>
</reference>
<dbReference type="Proteomes" id="UP000327493">
    <property type="component" value="Chromosome 13"/>
</dbReference>
<dbReference type="EMBL" id="VOFY01000013">
    <property type="protein sequence ID" value="KAA8586321.1"/>
    <property type="molecule type" value="Genomic_DNA"/>
</dbReference>
<accession>A0A5J5D441</accession>
<name>A0A5J5D441_9PERO</name>
<feature type="non-terminal residue" evidence="1">
    <location>
        <position position="1"/>
    </location>
</feature>
<sequence length="106" mass="11398">GWLRSEHAGSLLLALGRFLRFLGKEDGLDVGQHSSLSDGHTSQQLVELLVVAHGQLEVPGDDPGLLVVSGRVACQLQDLSGQIFQHCRQIHRSPSADALRIVALAQ</sequence>
<keyword evidence="2" id="KW-1185">Reference proteome</keyword>
<dbReference type="AlphaFoldDB" id="A0A5J5D441"/>
<evidence type="ECO:0000313" key="1">
    <source>
        <dbReference type="EMBL" id="KAA8586321.1"/>
    </source>
</evidence>
<protein>
    <submittedName>
        <fullName evidence="1">Uncharacterized protein</fullName>
    </submittedName>
</protein>
<evidence type="ECO:0000313" key="2">
    <source>
        <dbReference type="Proteomes" id="UP000327493"/>
    </source>
</evidence>
<proteinExistence type="predicted"/>